<dbReference type="InterPro" id="IPR036188">
    <property type="entry name" value="FAD/NAD-bd_sf"/>
</dbReference>
<proteinExistence type="predicted"/>
<protein>
    <submittedName>
        <fullName evidence="1">Lycopene cyclase</fullName>
    </submittedName>
</protein>
<sequence length="385" mass="45089">MPTTKKTYIIIGAGASGLHLAMQMASSHFFSQHQIIILEKEAKKQADKTWSFWEKGQGKWDHITKKQWELGDIYAQGKRVEMNLNPYRYKTISSLDFYNEAKKELSNFQHISWRQEEVLEVEYSASSVKVITHQDKYEADYIFDSRLPELNRIKSSDSNLIYQHFLGWEIKTEQPVFDPDCFTMMDYRIKDGDTTSFTYVLPYSSTKALVEFTYFSPQIVTTEVYENHLIKYIKEILKLKDFEVLSKEQGVIPMTTFPFEKDHKEQLQKIGTAGGWVKASTGYSFKNSERKSQEIVHLISSGKSPQKLHQAFKYRHYDDIFLDVLQHKNELGEKVFYQLYGKNDIQTLFRFLDNESSFADDLKIISSVTSMAFIQAFGNHLRRFF</sequence>
<dbReference type="RefSeq" id="WP_166399774.1">
    <property type="nucleotide sequence ID" value="NZ_JAANAS010000039.1"/>
</dbReference>
<evidence type="ECO:0000313" key="2">
    <source>
        <dbReference type="Proteomes" id="UP000643701"/>
    </source>
</evidence>
<name>A0A967DYU6_9FLAO</name>
<dbReference type="EMBL" id="JAANAS010000039">
    <property type="protein sequence ID" value="NGZ89508.1"/>
    <property type="molecule type" value="Genomic_DNA"/>
</dbReference>
<comment type="caution">
    <text evidence="1">The sequence shown here is derived from an EMBL/GenBank/DDBJ whole genome shotgun (WGS) entry which is preliminary data.</text>
</comment>
<evidence type="ECO:0000313" key="1">
    <source>
        <dbReference type="EMBL" id="NGZ89508.1"/>
    </source>
</evidence>
<dbReference type="Proteomes" id="UP000643701">
    <property type="component" value="Unassembled WGS sequence"/>
</dbReference>
<reference evidence="1" key="1">
    <citation type="submission" date="2020-03" db="EMBL/GenBank/DDBJ databases">
        <title>Psychroflexus Maritimus sp. nov., isolate from marine sediment.</title>
        <authorList>
            <person name="Zhong Y.-L."/>
        </authorList>
    </citation>
    <scope>NUCLEOTIDE SEQUENCE</scope>
    <source>
        <strain evidence="1">C1</strain>
    </source>
</reference>
<dbReference type="SUPFAM" id="SSF51905">
    <property type="entry name" value="FAD/NAD(P)-binding domain"/>
    <property type="match status" value="1"/>
</dbReference>
<dbReference type="Pfam" id="PF05834">
    <property type="entry name" value="Lycopene_cycl"/>
    <property type="match status" value="1"/>
</dbReference>
<accession>A0A967DYU6</accession>
<organism evidence="1 2">
    <name type="scientific">Psychroflexus maritimus</name>
    <dbReference type="NCBI Taxonomy" id="2714865"/>
    <lineage>
        <taxon>Bacteria</taxon>
        <taxon>Pseudomonadati</taxon>
        <taxon>Bacteroidota</taxon>
        <taxon>Flavobacteriia</taxon>
        <taxon>Flavobacteriales</taxon>
        <taxon>Flavobacteriaceae</taxon>
        <taxon>Psychroflexus</taxon>
    </lineage>
</organism>
<gene>
    <name evidence="1" type="ORF">G7034_04490</name>
</gene>
<dbReference type="Gene3D" id="3.50.50.60">
    <property type="entry name" value="FAD/NAD(P)-binding domain"/>
    <property type="match status" value="1"/>
</dbReference>
<keyword evidence="2" id="KW-1185">Reference proteome</keyword>
<dbReference type="AlphaFoldDB" id="A0A967DYU6"/>